<gene>
    <name evidence="1" type="ORF">HMF8227_01474</name>
</gene>
<organism evidence="1 2">
    <name type="scientific">Saliniradius amylolyticus</name>
    <dbReference type="NCBI Taxonomy" id="2183582"/>
    <lineage>
        <taxon>Bacteria</taxon>
        <taxon>Pseudomonadati</taxon>
        <taxon>Pseudomonadota</taxon>
        <taxon>Gammaproteobacteria</taxon>
        <taxon>Alteromonadales</taxon>
        <taxon>Alteromonadaceae</taxon>
        <taxon>Saliniradius</taxon>
    </lineage>
</organism>
<dbReference type="KEGG" id="salh:HMF8227_01474"/>
<dbReference type="RefSeq" id="WP_109339559.1">
    <property type="nucleotide sequence ID" value="NZ_CP029347.1"/>
</dbReference>
<evidence type="ECO:0000313" key="2">
    <source>
        <dbReference type="Proteomes" id="UP000245728"/>
    </source>
</evidence>
<proteinExistence type="predicted"/>
<dbReference type="EMBL" id="CP029347">
    <property type="protein sequence ID" value="AWL11949.1"/>
    <property type="molecule type" value="Genomic_DNA"/>
</dbReference>
<accession>A0A2S2E2X4</accession>
<name>A0A2S2E2X4_9ALTE</name>
<dbReference type="AlphaFoldDB" id="A0A2S2E2X4"/>
<sequence length="143" mass="16275">MKHSLWPLFLSFAALMASVFIFSDWSGVTTLNDEPCQLDQGSCPIQLGPRQGRIMLTPQPIPLEEELTLQFELPEGWQLNSAVIEGVNMYMGQIPVIFEGPNRGITFLGACSEPRMQWRLALRLEQQDQNATISRELYFTTQR</sequence>
<evidence type="ECO:0000313" key="1">
    <source>
        <dbReference type="EMBL" id="AWL11949.1"/>
    </source>
</evidence>
<protein>
    <submittedName>
        <fullName evidence="1">Uncharacterized protein</fullName>
    </submittedName>
</protein>
<dbReference type="OrthoDB" id="6238758at2"/>
<keyword evidence="2" id="KW-1185">Reference proteome</keyword>
<reference evidence="1 2" key="1">
    <citation type="submission" date="2018-05" db="EMBL/GenBank/DDBJ databases">
        <title>Salinimonas sp. HMF8227 Genome sequencing and assembly.</title>
        <authorList>
            <person name="Kang H."/>
            <person name="Kang J."/>
            <person name="Cha I."/>
            <person name="Kim H."/>
            <person name="Joh K."/>
        </authorList>
    </citation>
    <scope>NUCLEOTIDE SEQUENCE [LARGE SCALE GENOMIC DNA]</scope>
    <source>
        <strain evidence="1 2">HMF8227</strain>
    </source>
</reference>
<dbReference type="Proteomes" id="UP000245728">
    <property type="component" value="Chromosome"/>
</dbReference>